<organism evidence="1 2">
    <name type="scientific">Microbacterium halimionae</name>
    <dbReference type="NCBI Taxonomy" id="1526413"/>
    <lineage>
        <taxon>Bacteria</taxon>
        <taxon>Bacillati</taxon>
        <taxon>Actinomycetota</taxon>
        <taxon>Actinomycetes</taxon>
        <taxon>Micrococcales</taxon>
        <taxon>Microbacteriaceae</taxon>
        <taxon>Microbacterium</taxon>
    </lineage>
</organism>
<proteinExistence type="predicted"/>
<accession>A0A7W3PKR6</accession>
<evidence type="ECO:0008006" key="3">
    <source>
        <dbReference type="Google" id="ProtNLM"/>
    </source>
</evidence>
<comment type="caution">
    <text evidence="1">The sequence shown here is derived from an EMBL/GenBank/DDBJ whole genome shotgun (WGS) entry which is preliminary data.</text>
</comment>
<dbReference type="EMBL" id="JACGWY010000001">
    <property type="protein sequence ID" value="MBA8815114.1"/>
    <property type="molecule type" value="Genomic_DNA"/>
</dbReference>
<reference evidence="1 2" key="1">
    <citation type="submission" date="2020-07" db="EMBL/GenBank/DDBJ databases">
        <title>Sequencing the genomes of 1000 actinobacteria strains.</title>
        <authorList>
            <person name="Klenk H.-P."/>
        </authorList>
    </citation>
    <scope>NUCLEOTIDE SEQUENCE [LARGE SCALE GENOMIC DNA]</scope>
    <source>
        <strain evidence="1 2">DSM 27576</strain>
    </source>
</reference>
<dbReference type="Pfam" id="PF14078">
    <property type="entry name" value="DUF4259"/>
    <property type="match status" value="1"/>
</dbReference>
<keyword evidence="2" id="KW-1185">Reference proteome</keyword>
<dbReference type="AlphaFoldDB" id="A0A7W3PKR6"/>
<sequence length="134" mass="14527">MGTWSGEPFGNDVAADFAWELDEQKRWNVVRDALREALQSEDPLDADTAAIAIAAAEVVAHGLGRPTQSDVYTESVAGFVSRARKPSGRLVKDAERAVTVAASADSELAELWAESDAQEWHDSNERLLSALMGR</sequence>
<gene>
    <name evidence="1" type="ORF">FHX48_000166</name>
</gene>
<protein>
    <recommendedName>
        <fullName evidence="3">DUF4259 domain-containing protein</fullName>
    </recommendedName>
</protein>
<evidence type="ECO:0000313" key="1">
    <source>
        <dbReference type="EMBL" id="MBA8815114.1"/>
    </source>
</evidence>
<dbReference type="InterPro" id="IPR025355">
    <property type="entry name" value="DUF4259"/>
</dbReference>
<dbReference type="RefSeq" id="WP_167044392.1">
    <property type="nucleotide sequence ID" value="NZ_JAAOZB010000001.1"/>
</dbReference>
<name>A0A7W3PKR6_9MICO</name>
<evidence type="ECO:0000313" key="2">
    <source>
        <dbReference type="Proteomes" id="UP000526083"/>
    </source>
</evidence>
<dbReference type="Proteomes" id="UP000526083">
    <property type="component" value="Unassembled WGS sequence"/>
</dbReference>